<dbReference type="EMBL" id="FOVE01000005">
    <property type="protein sequence ID" value="SFN25259.1"/>
    <property type="molecule type" value="Genomic_DNA"/>
</dbReference>
<dbReference type="STRING" id="83765.SAMN05660284_01031"/>
<dbReference type="OrthoDB" id="8590981at2"/>
<keyword evidence="2" id="KW-1185">Reference proteome</keyword>
<evidence type="ECO:0000313" key="1">
    <source>
        <dbReference type="EMBL" id="SFN25259.1"/>
    </source>
</evidence>
<dbReference type="RefSeq" id="WP_143085973.1">
    <property type="nucleotide sequence ID" value="NZ_FOVE01000005.1"/>
</dbReference>
<reference evidence="2" key="1">
    <citation type="submission" date="2016-10" db="EMBL/GenBank/DDBJ databases">
        <authorList>
            <person name="Varghese N."/>
            <person name="Submissions S."/>
        </authorList>
    </citation>
    <scope>NUCLEOTIDE SEQUENCE [LARGE SCALE GENOMIC DNA]</scope>
    <source>
        <strain evidence="2">DSM 6150</strain>
    </source>
</reference>
<accession>A0A1I4XJ12</accession>
<proteinExistence type="predicted"/>
<sequence length="220" mass="23417">MRVIITLPARLVEPVSARLAALPPHAAEVLLHEVESSAPVPDLHPGDGLLTLQPTDMEMARQTAESASSAQIHYGEIALLETPLGKQYGFMIAAAGTPLDLHALSPVINALSPGPYAWWHVGHAGAAAFLLLLLRHLELATQQPIDISNPLPQLVQLAALQKQAGVLSEAFLSQTEGEHFVAALADRQHALASFLDGAESPARQIARMIHLFAKTPSTAD</sequence>
<dbReference type="Proteomes" id="UP000242869">
    <property type="component" value="Unassembled WGS sequence"/>
</dbReference>
<protein>
    <submittedName>
        <fullName evidence="1">Uncharacterized protein</fullName>
    </submittedName>
</protein>
<evidence type="ECO:0000313" key="2">
    <source>
        <dbReference type="Proteomes" id="UP000242869"/>
    </source>
</evidence>
<organism evidence="1 2">
    <name type="scientific">Formivibrio citricus</name>
    <dbReference type="NCBI Taxonomy" id="83765"/>
    <lineage>
        <taxon>Bacteria</taxon>
        <taxon>Pseudomonadati</taxon>
        <taxon>Pseudomonadota</taxon>
        <taxon>Betaproteobacteria</taxon>
        <taxon>Neisseriales</taxon>
        <taxon>Chitinibacteraceae</taxon>
        <taxon>Formivibrio</taxon>
    </lineage>
</organism>
<dbReference type="AlphaFoldDB" id="A0A1I4XJ12"/>
<gene>
    <name evidence="1" type="ORF">SAMN05660284_01031</name>
</gene>
<name>A0A1I4XJ12_9NEIS</name>